<gene>
    <name evidence="1" type="ORF">JCGZ_00526</name>
</gene>
<evidence type="ECO:0000313" key="1">
    <source>
        <dbReference type="EMBL" id="KDP23100.1"/>
    </source>
</evidence>
<proteinExistence type="predicted"/>
<dbReference type="AlphaFoldDB" id="A0A067JSY0"/>
<sequence>MVERVVVASLEKLLPFNKGKEHVVVEDEQNKGESKRKEQADEIWQDEEFFAKKEAEVGTVWGVPICTTVLQCKLLLARGRGVHGLGRASWHGRASSQVVFLREAEACTAKGMPPSTGVLT</sequence>
<dbReference type="EMBL" id="KK915274">
    <property type="protein sequence ID" value="KDP23100.1"/>
    <property type="molecule type" value="Genomic_DNA"/>
</dbReference>
<dbReference type="Proteomes" id="UP000027138">
    <property type="component" value="Unassembled WGS sequence"/>
</dbReference>
<name>A0A067JSY0_JATCU</name>
<organism evidence="1 2">
    <name type="scientific">Jatropha curcas</name>
    <name type="common">Barbados nut</name>
    <dbReference type="NCBI Taxonomy" id="180498"/>
    <lineage>
        <taxon>Eukaryota</taxon>
        <taxon>Viridiplantae</taxon>
        <taxon>Streptophyta</taxon>
        <taxon>Embryophyta</taxon>
        <taxon>Tracheophyta</taxon>
        <taxon>Spermatophyta</taxon>
        <taxon>Magnoliopsida</taxon>
        <taxon>eudicotyledons</taxon>
        <taxon>Gunneridae</taxon>
        <taxon>Pentapetalae</taxon>
        <taxon>rosids</taxon>
        <taxon>fabids</taxon>
        <taxon>Malpighiales</taxon>
        <taxon>Euphorbiaceae</taxon>
        <taxon>Crotonoideae</taxon>
        <taxon>Jatropheae</taxon>
        <taxon>Jatropha</taxon>
    </lineage>
</organism>
<reference evidence="1 2" key="1">
    <citation type="journal article" date="2014" name="PLoS ONE">
        <title>Global Analysis of Gene Expression Profiles in Physic Nut (Jatropha curcas L.) Seedlings Exposed to Salt Stress.</title>
        <authorList>
            <person name="Zhang L."/>
            <person name="Zhang C."/>
            <person name="Wu P."/>
            <person name="Chen Y."/>
            <person name="Li M."/>
            <person name="Jiang H."/>
            <person name="Wu G."/>
        </authorList>
    </citation>
    <scope>NUCLEOTIDE SEQUENCE [LARGE SCALE GENOMIC DNA]</scope>
    <source>
        <strain evidence="2">cv. GZQX0401</strain>
        <tissue evidence="1">Young leaves</tissue>
    </source>
</reference>
<keyword evidence="2" id="KW-1185">Reference proteome</keyword>
<protein>
    <submittedName>
        <fullName evidence="1">Uncharacterized protein</fullName>
    </submittedName>
</protein>
<evidence type="ECO:0000313" key="2">
    <source>
        <dbReference type="Proteomes" id="UP000027138"/>
    </source>
</evidence>
<accession>A0A067JSY0</accession>